<keyword evidence="9 12" id="KW-0326">Glycosidase</keyword>
<dbReference type="AlphaFoldDB" id="W4JS51"/>
<dbReference type="GO" id="GO:0004556">
    <property type="term" value="F:alpha-amylase activity"/>
    <property type="evidence" value="ECO:0007669"/>
    <property type="project" value="UniProtKB-UniRule"/>
</dbReference>
<dbReference type="Pfam" id="PF02806">
    <property type="entry name" value="Alpha-amylase_C"/>
    <property type="match status" value="1"/>
</dbReference>
<protein>
    <recommendedName>
        <fullName evidence="4 12">Alpha-amylase</fullName>
        <ecNumber evidence="4 12">3.2.1.1</ecNumber>
    </recommendedName>
</protein>
<keyword evidence="5" id="KW-0479">Metal-binding</keyword>
<dbReference type="InParanoid" id="W4JS51"/>
<dbReference type="CDD" id="cd11317">
    <property type="entry name" value="AmyAc_bac_euk_AmyA"/>
    <property type="match status" value="1"/>
</dbReference>
<dbReference type="RefSeq" id="XP_009551196.1">
    <property type="nucleotide sequence ID" value="XM_009552901.1"/>
</dbReference>
<dbReference type="GO" id="GO:0000272">
    <property type="term" value="P:polysaccharide catabolic process"/>
    <property type="evidence" value="ECO:0007669"/>
    <property type="project" value="UniProtKB-KW"/>
</dbReference>
<evidence type="ECO:0000256" key="10">
    <source>
        <dbReference type="ARBA" id="ARBA00023326"/>
    </source>
</evidence>
<dbReference type="PANTHER" id="PTHR43447">
    <property type="entry name" value="ALPHA-AMYLASE"/>
    <property type="match status" value="1"/>
</dbReference>
<dbReference type="InterPro" id="IPR031319">
    <property type="entry name" value="A-amylase_C"/>
</dbReference>
<feature type="domain" description="CBM20" evidence="14">
    <location>
        <begin position="445"/>
        <end position="545"/>
    </location>
</feature>
<evidence type="ECO:0000313" key="15">
    <source>
        <dbReference type="EMBL" id="ETW76368.1"/>
    </source>
</evidence>
<keyword evidence="7" id="KW-0106">Calcium</keyword>
<comment type="cofactor">
    <cofactor evidence="2">
        <name>Ca(2+)</name>
        <dbReference type="ChEBI" id="CHEBI:29108"/>
    </cofactor>
</comment>
<dbReference type="EC" id="3.2.1.1" evidence="4 12"/>
<dbReference type="KEGG" id="hir:HETIRDRAFT_65781"/>
<dbReference type="STRING" id="747525.W4JS51"/>
<evidence type="ECO:0000256" key="12">
    <source>
        <dbReference type="RuleBase" id="RU361134"/>
    </source>
</evidence>
<dbReference type="Gene3D" id="2.60.40.1180">
    <property type="entry name" value="Golgi alpha-mannosidase II"/>
    <property type="match status" value="1"/>
</dbReference>
<dbReference type="FunFam" id="2.60.40.10:FF:000552">
    <property type="entry name" value="Related to glucoamylase"/>
    <property type="match status" value="1"/>
</dbReference>
<dbReference type="InterPro" id="IPR017853">
    <property type="entry name" value="GH"/>
</dbReference>
<dbReference type="SMART" id="SM01065">
    <property type="entry name" value="CBM_2"/>
    <property type="match status" value="1"/>
</dbReference>
<dbReference type="GO" id="GO:0046872">
    <property type="term" value="F:metal ion binding"/>
    <property type="evidence" value="ECO:0007669"/>
    <property type="project" value="UniProtKB-KW"/>
</dbReference>
<dbReference type="InterPro" id="IPR006048">
    <property type="entry name" value="A-amylase/branching_C"/>
</dbReference>
<dbReference type="HOGENOM" id="CLU_013336_3_1_1"/>
<evidence type="ECO:0000313" key="16">
    <source>
        <dbReference type="Proteomes" id="UP000030671"/>
    </source>
</evidence>
<dbReference type="InterPro" id="IPR006047">
    <property type="entry name" value="GH13_cat_dom"/>
</dbReference>
<dbReference type="SMART" id="SM00642">
    <property type="entry name" value="Aamy"/>
    <property type="match status" value="1"/>
</dbReference>
<keyword evidence="6 12" id="KW-0378">Hydrolase</keyword>
<evidence type="ECO:0000256" key="4">
    <source>
        <dbReference type="ARBA" id="ARBA00012595"/>
    </source>
</evidence>
<sequence length="545" mass="57578">MFEWTWDSIAAECTNFLGPAGYGFVQASPAAEHISGSQWWTDYQPVSYILTSKRGNRSQYKNMIDTCHAAGVGVIADTIFNHMAGMDSGTGVAGSSFTHYNYPGIYQTQDFHHCGLEPGDGIVNYDNRLEVQTCQLDNLADLATDTEYVRERLAQYANDLLSLGVDGLRLDAAKHIAATDIANITSRFNSAPYITQEVIWGSGEPIQPSEYTGIGDVQEFRYTTALQDAFSSSGISGLQNLDSNGWVSGSGANVFVADHDTERNGNSLNANSPSNTYYLAHIFSLAHPYGTPTVLSSYSGFSDTDVGAPNSGVGTCSGSTGTNGWLCQHRWTGIAGMVGFRNNVSSAALNNWVAPSSQQIAFGRGSIGFVAINNVDSSWTATFTSSLPAGTYCDVVSGGSSSGNCTGSSFTVSSSGTFAATIGSRSAIAIHTGATGTGTGSGSTSPTNSTIAVTFQETATTTYGENIFLVGSISQLGDWAAASAIALSSANYPTWSVTVNLPASTTFQYKFIRKETDGSVNWESDPNRSDTTPSSGTQTITTSWR</sequence>
<name>W4JS51_HETIT</name>
<dbReference type="InterPro" id="IPR006046">
    <property type="entry name" value="Alpha_amylase"/>
</dbReference>
<dbReference type="SUPFAM" id="SSF51011">
    <property type="entry name" value="Glycosyl hydrolase domain"/>
    <property type="match status" value="1"/>
</dbReference>
<evidence type="ECO:0000256" key="9">
    <source>
        <dbReference type="ARBA" id="ARBA00023295"/>
    </source>
</evidence>
<accession>W4JS51</accession>
<dbReference type="Pfam" id="PF00686">
    <property type="entry name" value="CBM_20"/>
    <property type="match status" value="1"/>
</dbReference>
<evidence type="ECO:0000256" key="3">
    <source>
        <dbReference type="ARBA" id="ARBA00008061"/>
    </source>
</evidence>
<dbReference type="Proteomes" id="UP000030671">
    <property type="component" value="Unassembled WGS sequence"/>
</dbReference>
<dbReference type="eggNOG" id="KOG2212">
    <property type="taxonomic scope" value="Eukaryota"/>
</dbReference>
<dbReference type="SUPFAM" id="SSF51445">
    <property type="entry name" value="(Trans)glycosidases"/>
    <property type="match status" value="1"/>
</dbReference>
<evidence type="ECO:0000259" key="14">
    <source>
        <dbReference type="PROSITE" id="PS51166"/>
    </source>
</evidence>
<dbReference type="OrthoDB" id="550577at2759"/>
<feature type="compositionally biased region" description="Low complexity" evidence="13">
    <location>
        <begin position="531"/>
        <end position="545"/>
    </location>
</feature>
<evidence type="ECO:0000256" key="8">
    <source>
        <dbReference type="ARBA" id="ARBA00023277"/>
    </source>
</evidence>
<evidence type="ECO:0000256" key="6">
    <source>
        <dbReference type="ARBA" id="ARBA00022801"/>
    </source>
</evidence>
<dbReference type="InterPro" id="IPR002044">
    <property type="entry name" value="CBM20"/>
</dbReference>
<organism evidence="15 16">
    <name type="scientific">Heterobasidion irregulare (strain TC 32-1)</name>
    <dbReference type="NCBI Taxonomy" id="747525"/>
    <lineage>
        <taxon>Eukaryota</taxon>
        <taxon>Fungi</taxon>
        <taxon>Dikarya</taxon>
        <taxon>Basidiomycota</taxon>
        <taxon>Agaricomycotina</taxon>
        <taxon>Agaricomycetes</taxon>
        <taxon>Russulales</taxon>
        <taxon>Bondarzewiaceae</taxon>
        <taxon>Heterobasidion</taxon>
        <taxon>Heterobasidion annosum species complex</taxon>
    </lineage>
</organism>
<dbReference type="Gene3D" id="2.60.40.10">
    <property type="entry name" value="Immunoglobulins"/>
    <property type="match status" value="1"/>
</dbReference>
<keyword evidence="8 12" id="KW-0119">Carbohydrate metabolism</keyword>
<keyword evidence="16" id="KW-1185">Reference proteome</keyword>
<evidence type="ECO:0000256" key="13">
    <source>
        <dbReference type="SAM" id="MobiDB-lite"/>
    </source>
</evidence>
<dbReference type="Gene3D" id="3.20.20.80">
    <property type="entry name" value="Glycosidases"/>
    <property type="match status" value="1"/>
</dbReference>
<evidence type="ECO:0000256" key="1">
    <source>
        <dbReference type="ARBA" id="ARBA00000548"/>
    </source>
</evidence>
<keyword evidence="10" id="KW-0624">Polysaccharide degradation</keyword>
<dbReference type="GO" id="GO:2001070">
    <property type="term" value="F:starch binding"/>
    <property type="evidence" value="ECO:0007669"/>
    <property type="project" value="InterPro"/>
</dbReference>
<comment type="similarity">
    <text evidence="3 11">Belongs to the glycosyl hydrolase 13 family.</text>
</comment>
<dbReference type="PROSITE" id="PS51166">
    <property type="entry name" value="CBM20"/>
    <property type="match status" value="1"/>
</dbReference>
<gene>
    <name evidence="15" type="ORF">HETIRDRAFT_65781</name>
</gene>
<dbReference type="PRINTS" id="PR00110">
    <property type="entry name" value="ALPHAAMYLASE"/>
</dbReference>
<evidence type="ECO:0000256" key="2">
    <source>
        <dbReference type="ARBA" id="ARBA00001913"/>
    </source>
</evidence>
<dbReference type="CDD" id="cd05808">
    <property type="entry name" value="CBM20_alpha_amylase"/>
    <property type="match status" value="1"/>
</dbReference>
<dbReference type="GeneID" id="20678754"/>
<dbReference type="SMART" id="SM00632">
    <property type="entry name" value="Aamy_C"/>
    <property type="match status" value="1"/>
</dbReference>
<dbReference type="SUPFAM" id="SSF49452">
    <property type="entry name" value="Starch-binding domain-like"/>
    <property type="match status" value="1"/>
</dbReference>
<dbReference type="EMBL" id="KI925464">
    <property type="protein sequence ID" value="ETW76368.1"/>
    <property type="molecule type" value="Genomic_DNA"/>
</dbReference>
<dbReference type="InterPro" id="IPR013784">
    <property type="entry name" value="Carb-bd-like_fold"/>
</dbReference>
<evidence type="ECO:0000256" key="11">
    <source>
        <dbReference type="RuleBase" id="RU003615"/>
    </source>
</evidence>
<comment type="catalytic activity">
    <reaction evidence="1 12">
        <text>Endohydrolysis of (1-&gt;4)-alpha-D-glucosidic linkages in polysaccharides containing three or more (1-&gt;4)-alpha-linked D-glucose units.</text>
        <dbReference type="EC" id="3.2.1.1"/>
    </reaction>
</comment>
<evidence type="ECO:0000256" key="7">
    <source>
        <dbReference type="ARBA" id="ARBA00022837"/>
    </source>
</evidence>
<dbReference type="Pfam" id="PF00128">
    <property type="entry name" value="Alpha-amylase"/>
    <property type="match status" value="1"/>
</dbReference>
<proteinExistence type="inferred from homology"/>
<evidence type="ECO:0000256" key="5">
    <source>
        <dbReference type="ARBA" id="ARBA00022723"/>
    </source>
</evidence>
<dbReference type="InterPro" id="IPR013780">
    <property type="entry name" value="Glyco_hydro_b"/>
</dbReference>
<feature type="region of interest" description="Disordered" evidence="13">
    <location>
        <begin position="519"/>
        <end position="545"/>
    </location>
</feature>
<reference evidence="15 16" key="1">
    <citation type="journal article" date="2012" name="New Phytol.">
        <title>Insight into trade-off between wood decay and parasitism from the genome of a fungal forest pathogen.</title>
        <authorList>
            <person name="Olson A."/>
            <person name="Aerts A."/>
            <person name="Asiegbu F."/>
            <person name="Belbahri L."/>
            <person name="Bouzid O."/>
            <person name="Broberg A."/>
            <person name="Canback B."/>
            <person name="Coutinho P.M."/>
            <person name="Cullen D."/>
            <person name="Dalman K."/>
            <person name="Deflorio G."/>
            <person name="van Diepen L.T."/>
            <person name="Dunand C."/>
            <person name="Duplessis S."/>
            <person name="Durling M."/>
            <person name="Gonthier P."/>
            <person name="Grimwood J."/>
            <person name="Fossdal C.G."/>
            <person name="Hansson D."/>
            <person name="Henrissat B."/>
            <person name="Hietala A."/>
            <person name="Himmelstrand K."/>
            <person name="Hoffmeister D."/>
            <person name="Hogberg N."/>
            <person name="James T.Y."/>
            <person name="Karlsson M."/>
            <person name="Kohler A."/>
            <person name="Kues U."/>
            <person name="Lee Y.H."/>
            <person name="Lin Y.C."/>
            <person name="Lind M."/>
            <person name="Lindquist E."/>
            <person name="Lombard V."/>
            <person name="Lucas S."/>
            <person name="Lunden K."/>
            <person name="Morin E."/>
            <person name="Murat C."/>
            <person name="Park J."/>
            <person name="Raffaello T."/>
            <person name="Rouze P."/>
            <person name="Salamov A."/>
            <person name="Schmutz J."/>
            <person name="Solheim H."/>
            <person name="Stahlberg J."/>
            <person name="Velez H."/>
            <person name="de Vries R.P."/>
            <person name="Wiebenga A."/>
            <person name="Woodward S."/>
            <person name="Yakovlev I."/>
            <person name="Garbelotto M."/>
            <person name="Martin F."/>
            <person name="Grigoriev I.V."/>
            <person name="Stenlid J."/>
        </authorList>
    </citation>
    <scope>NUCLEOTIDE SEQUENCE [LARGE SCALE GENOMIC DNA]</scope>
    <source>
        <strain evidence="15 16">TC 32-1</strain>
    </source>
</reference>
<dbReference type="InterPro" id="IPR013783">
    <property type="entry name" value="Ig-like_fold"/>
</dbReference>